<dbReference type="InterPro" id="IPR008936">
    <property type="entry name" value="Rho_GTPase_activation_prot"/>
</dbReference>
<dbReference type="AlphaFoldDB" id="A0A4V1IWX1"/>
<accession>A0A4V1IWX1</accession>
<evidence type="ECO:0000313" key="2">
    <source>
        <dbReference type="Proteomes" id="UP000271241"/>
    </source>
</evidence>
<protein>
    <submittedName>
        <fullName evidence="1">Uncharacterized protein</fullName>
    </submittedName>
</protein>
<proteinExistence type="predicted"/>
<sequence>MARIIYEMSAMDKVVLLDSLERELNVCVDYLISETTRTTDLAYASHWLRESPDRAELRRINAMGLEAYRALLAQENAHAYQALDDTASVPLDPRLIAAHMKHVCQQIPNGLVIDSVRDALLQLSPPPGSSLPPLVLLTHQIYAWQPTEQQIATVRQLLCLDAARYRCLVRVMQLANHILQVQQTDQITPAGLAVLLPVTSGTEVTDVAMLKHWHACFGALMTHCWHVFEPSAHVYAEDHSSAPHTSGWQLVAGWRPKAK</sequence>
<keyword evidence="2" id="KW-1185">Reference proteome</keyword>
<dbReference type="EMBL" id="KZ992547">
    <property type="protein sequence ID" value="RKP09039.1"/>
    <property type="molecule type" value="Genomic_DNA"/>
</dbReference>
<organism evidence="1 2">
    <name type="scientific">Thamnocephalis sphaerospora</name>
    <dbReference type="NCBI Taxonomy" id="78915"/>
    <lineage>
        <taxon>Eukaryota</taxon>
        <taxon>Fungi</taxon>
        <taxon>Fungi incertae sedis</taxon>
        <taxon>Zoopagomycota</taxon>
        <taxon>Zoopagomycotina</taxon>
        <taxon>Zoopagomycetes</taxon>
        <taxon>Zoopagales</taxon>
        <taxon>Sigmoideomycetaceae</taxon>
        <taxon>Thamnocephalis</taxon>
    </lineage>
</organism>
<gene>
    <name evidence="1" type="ORF">THASP1DRAFT_29168</name>
</gene>
<dbReference type="OrthoDB" id="5592742at2759"/>
<dbReference type="SUPFAM" id="SSF48350">
    <property type="entry name" value="GTPase activation domain, GAP"/>
    <property type="match status" value="1"/>
</dbReference>
<evidence type="ECO:0000313" key="1">
    <source>
        <dbReference type="EMBL" id="RKP09039.1"/>
    </source>
</evidence>
<reference evidence="2" key="1">
    <citation type="journal article" date="2018" name="Nat. Microbiol.">
        <title>Leveraging single-cell genomics to expand the fungal tree of life.</title>
        <authorList>
            <person name="Ahrendt S.R."/>
            <person name="Quandt C.A."/>
            <person name="Ciobanu D."/>
            <person name="Clum A."/>
            <person name="Salamov A."/>
            <person name="Andreopoulos B."/>
            <person name="Cheng J.F."/>
            <person name="Woyke T."/>
            <person name="Pelin A."/>
            <person name="Henrissat B."/>
            <person name="Reynolds N.K."/>
            <person name="Benny G.L."/>
            <person name="Smith M.E."/>
            <person name="James T.Y."/>
            <person name="Grigoriev I.V."/>
        </authorList>
    </citation>
    <scope>NUCLEOTIDE SEQUENCE [LARGE SCALE GENOMIC DNA]</scope>
    <source>
        <strain evidence="2">RSA 1356</strain>
    </source>
</reference>
<dbReference type="Proteomes" id="UP000271241">
    <property type="component" value="Unassembled WGS sequence"/>
</dbReference>
<dbReference type="Gene3D" id="1.10.555.10">
    <property type="entry name" value="Rho GTPase activation protein"/>
    <property type="match status" value="1"/>
</dbReference>
<name>A0A4V1IWX1_9FUNG</name>